<reference evidence="1" key="1">
    <citation type="submission" date="2006-05" db="EMBL/GenBank/DDBJ databases">
        <title>Annotation of the draft genome assembly of Desulfuromonas acetoxidans DSM 684.</title>
        <authorList>
            <consortium name="US DOE Joint Genome Institute (JGI-ORNL)"/>
            <person name="Larimer F."/>
            <person name="Land M."/>
            <person name="Hauser L."/>
        </authorList>
    </citation>
    <scope>NUCLEOTIDE SEQUENCE [LARGE SCALE GENOMIC DNA]</scope>
    <source>
        <strain evidence="1">DSM 684</strain>
    </source>
</reference>
<evidence type="ECO:0008006" key="3">
    <source>
        <dbReference type="Google" id="ProtNLM"/>
    </source>
</evidence>
<dbReference type="SUPFAM" id="SSF102405">
    <property type="entry name" value="MCP/YpsA-like"/>
    <property type="match status" value="1"/>
</dbReference>
<dbReference type="InterPro" id="IPR005268">
    <property type="entry name" value="CHP00725"/>
</dbReference>
<dbReference type="Proteomes" id="UP000005695">
    <property type="component" value="Unassembled WGS sequence"/>
</dbReference>
<dbReference type="InterPro" id="IPR052341">
    <property type="entry name" value="LOG_family_nucleotidases"/>
</dbReference>
<dbReference type="InterPro" id="IPR041164">
    <property type="entry name" value="LDcluster4"/>
</dbReference>
<dbReference type="PANTHER" id="PTHR43393:SF3">
    <property type="entry name" value="LYSINE DECARBOXYLASE-LIKE PROTEIN"/>
    <property type="match status" value="1"/>
</dbReference>
<dbReference type="PANTHER" id="PTHR43393">
    <property type="entry name" value="CYTOKININ RIBOSIDE 5'-MONOPHOSPHATE PHOSPHORIBOHYDROLASE"/>
    <property type="match status" value="1"/>
</dbReference>
<evidence type="ECO:0000313" key="1">
    <source>
        <dbReference type="EMBL" id="EAT16235.1"/>
    </source>
</evidence>
<dbReference type="Pfam" id="PF18306">
    <property type="entry name" value="LDcluster4"/>
    <property type="match status" value="1"/>
</dbReference>
<keyword evidence="2" id="KW-1185">Reference proteome</keyword>
<protein>
    <recommendedName>
        <fullName evidence="3">TIGR00725 family protein</fullName>
    </recommendedName>
</protein>
<name>Q1K0X3_DESA6</name>
<accession>Q1K0X3</accession>
<dbReference type="RefSeq" id="WP_005999475.1">
    <property type="nucleotide sequence ID" value="NZ_AAEW02000006.1"/>
</dbReference>
<dbReference type="OrthoDB" id="9794039at2"/>
<gene>
    <name evidence="1" type="ORF">Dace_1699</name>
</gene>
<comment type="caution">
    <text evidence="1">The sequence shown here is derived from an EMBL/GenBank/DDBJ whole genome shotgun (WGS) entry which is preliminary data.</text>
</comment>
<dbReference type="EMBL" id="AAEW02000006">
    <property type="protein sequence ID" value="EAT16235.1"/>
    <property type="molecule type" value="Genomic_DNA"/>
</dbReference>
<sequence length="175" mass="17662">MTFSPQQTTSPLVAVIGGGTVTAEQYQLARQVGYTLAQAGVDVVCGGLGGVMEAVSRGCREGGGHVIGLLPGNDADDANPWVSYPLPTGLGHARNMLVAQSAPVVIAIAGEYGTLSELAIALKTGRVVVTLEGWQDIPGVCCAHDADQAAALALETLIAQGYLQSASGSAGDEGN</sequence>
<dbReference type="Gene3D" id="3.40.50.450">
    <property type="match status" value="1"/>
</dbReference>
<evidence type="ECO:0000313" key="2">
    <source>
        <dbReference type="Proteomes" id="UP000005695"/>
    </source>
</evidence>
<dbReference type="NCBIfam" id="TIGR00725">
    <property type="entry name" value="TIGR00725 family protein"/>
    <property type="match status" value="1"/>
</dbReference>
<reference evidence="1" key="2">
    <citation type="submission" date="2006-05" db="EMBL/GenBank/DDBJ databases">
        <title>Sequencing of the draft genome and assembly of Desulfuromonas acetoxidans DSM 684.</title>
        <authorList>
            <consortium name="US DOE Joint Genome Institute (JGI-PGF)"/>
            <person name="Copeland A."/>
            <person name="Lucas S."/>
            <person name="Lapidus A."/>
            <person name="Barry K."/>
            <person name="Detter J.C."/>
            <person name="Glavina del Rio T."/>
            <person name="Hammon N."/>
            <person name="Israni S."/>
            <person name="Dalin E."/>
            <person name="Tice H."/>
            <person name="Bruce D."/>
            <person name="Pitluck S."/>
            <person name="Richardson P."/>
        </authorList>
    </citation>
    <scope>NUCLEOTIDE SEQUENCE [LARGE SCALE GENOMIC DNA]</scope>
    <source>
        <strain evidence="1">DSM 684</strain>
    </source>
</reference>
<dbReference type="GO" id="GO:0005829">
    <property type="term" value="C:cytosol"/>
    <property type="evidence" value="ECO:0007669"/>
    <property type="project" value="TreeGrafter"/>
</dbReference>
<proteinExistence type="predicted"/>
<organism evidence="1 2">
    <name type="scientific">Desulfuromonas acetoxidans (strain DSM 684 / 11070)</name>
    <dbReference type="NCBI Taxonomy" id="281689"/>
    <lineage>
        <taxon>Bacteria</taxon>
        <taxon>Pseudomonadati</taxon>
        <taxon>Thermodesulfobacteriota</taxon>
        <taxon>Desulfuromonadia</taxon>
        <taxon>Desulfuromonadales</taxon>
        <taxon>Desulfuromonadaceae</taxon>
        <taxon>Desulfuromonas</taxon>
    </lineage>
</organism>
<dbReference type="AlphaFoldDB" id="Q1K0X3"/>